<accession>A0A0C3CDU6</accession>
<gene>
    <name evidence="1" type="ORF">M413DRAFT_266499</name>
</gene>
<proteinExistence type="predicted"/>
<organism evidence="1 2">
    <name type="scientific">Hebeloma cylindrosporum</name>
    <dbReference type="NCBI Taxonomy" id="76867"/>
    <lineage>
        <taxon>Eukaryota</taxon>
        <taxon>Fungi</taxon>
        <taxon>Dikarya</taxon>
        <taxon>Basidiomycota</taxon>
        <taxon>Agaricomycotina</taxon>
        <taxon>Agaricomycetes</taxon>
        <taxon>Agaricomycetidae</taxon>
        <taxon>Agaricales</taxon>
        <taxon>Agaricineae</taxon>
        <taxon>Hymenogastraceae</taxon>
        <taxon>Hebeloma</taxon>
    </lineage>
</organism>
<name>A0A0C3CDU6_HEBCY</name>
<protein>
    <submittedName>
        <fullName evidence="1">Uncharacterized protein</fullName>
    </submittedName>
</protein>
<reference evidence="2" key="2">
    <citation type="submission" date="2015-01" db="EMBL/GenBank/DDBJ databases">
        <title>Evolutionary Origins and Diversification of the Mycorrhizal Mutualists.</title>
        <authorList>
            <consortium name="DOE Joint Genome Institute"/>
            <consortium name="Mycorrhizal Genomics Consortium"/>
            <person name="Kohler A."/>
            <person name="Kuo A."/>
            <person name="Nagy L.G."/>
            <person name="Floudas D."/>
            <person name="Copeland A."/>
            <person name="Barry K.W."/>
            <person name="Cichocki N."/>
            <person name="Veneault-Fourrey C."/>
            <person name="LaButti K."/>
            <person name="Lindquist E.A."/>
            <person name="Lipzen A."/>
            <person name="Lundell T."/>
            <person name="Morin E."/>
            <person name="Murat C."/>
            <person name="Riley R."/>
            <person name="Ohm R."/>
            <person name="Sun H."/>
            <person name="Tunlid A."/>
            <person name="Henrissat B."/>
            <person name="Grigoriev I.V."/>
            <person name="Hibbett D.S."/>
            <person name="Martin F."/>
        </authorList>
    </citation>
    <scope>NUCLEOTIDE SEQUENCE [LARGE SCALE GENOMIC DNA]</scope>
    <source>
        <strain evidence="2">h7</strain>
    </source>
</reference>
<reference evidence="1 2" key="1">
    <citation type="submission" date="2014-04" db="EMBL/GenBank/DDBJ databases">
        <authorList>
            <consortium name="DOE Joint Genome Institute"/>
            <person name="Kuo A."/>
            <person name="Gay G."/>
            <person name="Dore J."/>
            <person name="Kohler A."/>
            <person name="Nagy L.G."/>
            <person name="Floudas D."/>
            <person name="Copeland A."/>
            <person name="Barry K.W."/>
            <person name="Cichocki N."/>
            <person name="Veneault-Fourrey C."/>
            <person name="LaButti K."/>
            <person name="Lindquist E.A."/>
            <person name="Lipzen A."/>
            <person name="Lundell T."/>
            <person name="Morin E."/>
            <person name="Murat C."/>
            <person name="Sun H."/>
            <person name="Tunlid A."/>
            <person name="Henrissat B."/>
            <person name="Grigoriev I.V."/>
            <person name="Hibbett D.S."/>
            <person name="Martin F."/>
            <person name="Nordberg H.P."/>
            <person name="Cantor M.N."/>
            <person name="Hua S.X."/>
        </authorList>
    </citation>
    <scope>NUCLEOTIDE SEQUENCE [LARGE SCALE GENOMIC DNA]</scope>
    <source>
        <strain evidence="2">h7</strain>
    </source>
</reference>
<keyword evidence="2" id="KW-1185">Reference proteome</keyword>
<evidence type="ECO:0000313" key="1">
    <source>
        <dbReference type="EMBL" id="KIM46955.1"/>
    </source>
</evidence>
<dbReference type="HOGENOM" id="CLU_2277849_0_0_1"/>
<sequence length="102" mass="11740">MKGNRGLSASHRRRILLTFWAGKGCVRLLRQAQFHQLTFHLFILYSIINVKYPHSTYLGGCLGRFRSSSKITMGGYEFVNHRLSAVLLLRTTKGNELNDSRR</sequence>
<dbReference type="AlphaFoldDB" id="A0A0C3CDU6"/>
<dbReference type="Proteomes" id="UP000053424">
    <property type="component" value="Unassembled WGS sequence"/>
</dbReference>
<evidence type="ECO:0000313" key="2">
    <source>
        <dbReference type="Proteomes" id="UP000053424"/>
    </source>
</evidence>
<dbReference type="EMBL" id="KN831770">
    <property type="protein sequence ID" value="KIM46955.1"/>
    <property type="molecule type" value="Genomic_DNA"/>
</dbReference>